<dbReference type="EMBL" id="BBVC01000031">
    <property type="protein sequence ID" value="GAO98204.1"/>
    <property type="molecule type" value="Genomic_DNA"/>
</dbReference>
<evidence type="ECO:0000313" key="1">
    <source>
        <dbReference type="EMBL" id="GAO98204.1"/>
    </source>
</evidence>
<evidence type="ECO:0000313" key="2">
    <source>
        <dbReference type="Proteomes" id="UP000036771"/>
    </source>
</evidence>
<gene>
    <name evidence="1" type="ORF">Cva_00852</name>
</gene>
<sequence length="83" mass="9932">MVVWELTFSLYLHSSKLSYLYQVPLTLSSAFLRSKELVDMKKKIEEAVKEYIYRRFITLRNGKRLDAHDFGLRAFKFPVKIEQ</sequence>
<organism evidence="1 2">
    <name type="scientific">Caedimonas varicaedens</name>
    <dbReference type="NCBI Taxonomy" id="1629334"/>
    <lineage>
        <taxon>Bacteria</taxon>
        <taxon>Pseudomonadati</taxon>
        <taxon>Pseudomonadota</taxon>
        <taxon>Alphaproteobacteria</taxon>
        <taxon>Holosporales</taxon>
        <taxon>Caedimonadaceae</taxon>
        <taxon>Caedimonas</taxon>
    </lineage>
</organism>
<accession>A0A0K8MEA6</accession>
<name>A0A0K8MEA6_9PROT</name>
<comment type="caution">
    <text evidence="1">The sequence shown here is derived from an EMBL/GenBank/DDBJ whole genome shotgun (WGS) entry which is preliminary data.</text>
</comment>
<reference evidence="1 2" key="1">
    <citation type="submission" date="2015-03" db="EMBL/GenBank/DDBJ databases">
        <title>Caedibacter varicaedens, whole genome shotgun sequence.</title>
        <authorList>
            <person name="Suzuki H."/>
            <person name="Dapper A.L."/>
            <person name="Gibson A.K."/>
            <person name="Jackson C."/>
            <person name="Lee H."/>
            <person name="Pejaver V.R."/>
            <person name="Doak T."/>
            <person name="Lynch M."/>
        </authorList>
    </citation>
    <scope>NUCLEOTIDE SEQUENCE [LARGE SCALE GENOMIC DNA]</scope>
</reference>
<protein>
    <submittedName>
        <fullName evidence="1">Uncharacterized protein</fullName>
    </submittedName>
</protein>
<dbReference type="AlphaFoldDB" id="A0A0K8MEA6"/>
<dbReference type="Proteomes" id="UP000036771">
    <property type="component" value="Unassembled WGS sequence"/>
</dbReference>
<proteinExistence type="predicted"/>
<keyword evidence="2" id="KW-1185">Reference proteome</keyword>